<evidence type="ECO:0000313" key="2">
    <source>
        <dbReference type="Proteomes" id="UP000828048"/>
    </source>
</evidence>
<organism evidence="1 2">
    <name type="scientific">Vaccinium darrowii</name>
    <dbReference type="NCBI Taxonomy" id="229202"/>
    <lineage>
        <taxon>Eukaryota</taxon>
        <taxon>Viridiplantae</taxon>
        <taxon>Streptophyta</taxon>
        <taxon>Embryophyta</taxon>
        <taxon>Tracheophyta</taxon>
        <taxon>Spermatophyta</taxon>
        <taxon>Magnoliopsida</taxon>
        <taxon>eudicotyledons</taxon>
        <taxon>Gunneridae</taxon>
        <taxon>Pentapetalae</taxon>
        <taxon>asterids</taxon>
        <taxon>Ericales</taxon>
        <taxon>Ericaceae</taxon>
        <taxon>Vaccinioideae</taxon>
        <taxon>Vaccinieae</taxon>
        <taxon>Vaccinium</taxon>
    </lineage>
</organism>
<gene>
    <name evidence="1" type="ORF">Vadar_027605</name>
</gene>
<keyword evidence="2" id="KW-1185">Reference proteome</keyword>
<reference evidence="1 2" key="1">
    <citation type="journal article" date="2021" name="Hortic Res">
        <title>High-quality reference genome and annotation aids understanding of berry development for evergreen blueberry (Vaccinium darrowii).</title>
        <authorList>
            <person name="Yu J."/>
            <person name="Hulse-Kemp A.M."/>
            <person name="Babiker E."/>
            <person name="Staton M."/>
        </authorList>
    </citation>
    <scope>NUCLEOTIDE SEQUENCE [LARGE SCALE GENOMIC DNA]</scope>
    <source>
        <strain evidence="2">cv. NJ 8807/NJ 8810</strain>
        <tissue evidence="1">Young leaf</tissue>
    </source>
</reference>
<name>A0ACB7Y2V8_9ERIC</name>
<accession>A0ACB7Y2V8</accession>
<proteinExistence type="predicted"/>
<protein>
    <submittedName>
        <fullName evidence="1">Uncharacterized protein</fullName>
    </submittedName>
</protein>
<evidence type="ECO:0000313" key="1">
    <source>
        <dbReference type="EMBL" id="KAH7847562.1"/>
    </source>
</evidence>
<dbReference type="EMBL" id="CM037155">
    <property type="protein sequence ID" value="KAH7847562.1"/>
    <property type="molecule type" value="Genomic_DNA"/>
</dbReference>
<sequence>MISAFLGGLQNPNRMRNFVASAMIKIFLEVVLNCRGFNDAVNGFHDDGFSIMSSDGAEDAIVSVNSTLILCATSNHSSSLSLLGGIVCAKASMLLQVSSEYLTLYELCLLYLC</sequence>
<comment type="caution">
    <text evidence="1">The sequence shown here is derived from an EMBL/GenBank/DDBJ whole genome shotgun (WGS) entry which is preliminary data.</text>
</comment>
<dbReference type="Proteomes" id="UP000828048">
    <property type="component" value="Chromosome 5"/>
</dbReference>